<reference evidence="21 22" key="1">
    <citation type="submission" date="2010-05" db="EMBL/GenBank/DDBJ databases">
        <title>The Genome Sequence of Thecamonas trahens ATCC 50062.</title>
        <authorList>
            <consortium name="The Broad Institute Genome Sequencing Platform"/>
            <person name="Russ C."/>
            <person name="Cuomo C."/>
            <person name="Shea T."/>
            <person name="Young S.K."/>
            <person name="Zeng Q."/>
            <person name="Koehrsen M."/>
            <person name="Haas B."/>
            <person name="Borodovsky M."/>
            <person name="Guigo R."/>
            <person name="Alvarado L."/>
            <person name="Berlin A."/>
            <person name="Bochicchio J."/>
            <person name="Borenstein D."/>
            <person name="Chapman S."/>
            <person name="Chen Z."/>
            <person name="Freedman E."/>
            <person name="Gellesch M."/>
            <person name="Goldberg J."/>
            <person name="Griggs A."/>
            <person name="Gujja S."/>
            <person name="Heilman E."/>
            <person name="Heiman D."/>
            <person name="Hepburn T."/>
            <person name="Howarth C."/>
            <person name="Jen D."/>
            <person name="Larson L."/>
            <person name="Mehta T."/>
            <person name="Park D."/>
            <person name="Pearson M."/>
            <person name="Roberts A."/>
            <person name="Saif S."/>
            <person name="Shenoy N."/>
            <person name="Sisk P."/>
            <person name="Stolte C."/>
            <person name="Sykes S."/>
            <person name="Thomson T."/>
            <person name="Walk T."/>
            <person name="White J."/>
            <person name="Yandava C."/>
            <person name="Burger G."/>
            <person name="Gray M.W."/>
            <person name="Holland P.W.H."/>
            <person name="King N."/>
            <person name="Lang F.B.F."/>
            <person name="Roger A.J."/>
            <person name="Ruiz-Trillo I."/>
            <person name="Lander E."/>
            <person name="Nusbaum C."/>
        </authorList>
    </citation>
    <scope>NUCLEOTIDE SEQUENCE [LARGE SCALE GENOMIC DNA]</scope>
    <source>
        <strain evidence="21 22">ATCC 50062</strain>
    </source>
</reference>
<keyword evidence="10" id="KW-0653">Protein transport</keyword>
<keyword evidence="12" id="KW-0072">Autophagy</keyword>
<evidence type="ECO:0000256" key="18">
    <source>
        <dbReference type="SAM" id="Phobius"/>
    </source>
</evidence>
<keyword evidence="16" id="KW-1015">Disulfide bond</keyword>
<evidence type="ECO:0000256" key="10">
    <source>
        <dbReference type="ARBA" id="ARBA00022927"/>
    </source>
</evidence>
<dbReference type="SUPFAM" id="SSF50911">
    <property type="entry name" value="Mannose 6-phosphate receptor domain"/>
    <property type="match status" value="1"/>
</dbReference>
<dbReference type="GO" id="GO:0015031">
    <property type="term" value="P:protein transport"/>
    <property type="evidence" value="ECO:0007669"/>
    <property type="project" value="UniProtKB-KW"/>
</dbReference>
<keyword evidence="9 19" id="KW-0732">Signal</keyword>
<dbReference type="PANTHER" id="PTHR15071">
    <property type="entry name" value="MANNOSE-6-PHOSPHATE RECEPTOR FAMILY MEMBER"/>
    <property type="match status" value="1"/>
</dbReference>
<evidence type="ECO:0000259" key="20">
    <source>
        <dbReference type="PROSITE" id="PS51914"/>
    </source>
</evidence>
<dbReference type="InterPro" id="IPR018939">
    <property type="entry name" value="Autophagy-rel_prot_27"/>
</dbReference>
<keyword evidence="14" id="KW-0496">Mitochondrion</keyword>
<keyword evidence="11 18" id="KW-1133">Transmembrane helix</keyword>
<organism evidence="21 22">
    <name type="scientific">Thecamonas trahens ATCC 50062</name>
    <dbReference type="NCBI Taxonomy" id="461836"/>
    <lineage>
        <taxon>Eukaryota</taxon>
        <taxon>Apusozoa</taxon>
        <taxon>Apusomonadida</taxon>
        <taxon>Apusomonadidae</taxon>
        <taxon>Thecamonas</taxon>
    </lineage>
</organism>
<evidence type="ECO:0000256" key="9">
    <source>
        <dbReference type="ARBA" id="ARBA00022729"/>
    </source>
</evidence>
<keyword evidence="13" id="KW-0333">Golgi apparatus</keyword>
<evidence type="ECO:0000256" key="3">
    <source>
        <dbReference type="ARBA" id="ARBA00004394"/>
    </source>
</evidence>
<evidence type="ECO:0000256" key="12">
    <source>
        <dbReference type="ARBA" id="ARBA00023006"/>
    </source>
</evidence>
<evidence type="ECO:0000256" key="5">
    <source>
        <dbReference type="ARBA" id="ARBA00005363"/>
    </source>
</evidence>
<evidence type="ECO:0000256" key="1">
    <source>
        <dbReference type="ARBA" id="ARBA00004304"/>
    </source>
</evidence>
<evidence type="ECO:0000256" key="4">
    <source>
        <dbReference type="ARBA" id="ARBA00004472"/>
    </source>
</evidence>
<dbReference type="OrthoDB" id="29460at2759"/>
<evidence type="ECO:0000256" key="14">
    <source>
        <dbReference type="ARBA" id="ARBA00023128"/>
    </source>
</evidence>
<accession>A0A0L0D4Q3</accession>
<name>A0A0L0D4Q3_THETB</name>
<dbReference type="AlphaFoldDB" id="A0A0L0D4Q3"/>
<keyword evidence="17" id="KW-0968">Cytoplasmic vesicle</keyword>
<feature type="signal peptide" evidence="19">
    <location>
        <begin position="1"/>
        <end position="19"/>
    </location>
</feature>
<proteinExistence type="inferred from homology"/>
<dbReference type="OMA" id="QIYYSAT"/>
<evidence type="ECO:0000256" key="16">
    <source>
        <dbReference type="ARBA" id="ARBA00023157"/>
    </source>
</evidence>
<evidence type="ECO:0000256" key="7">
    <source>
        <dbReference type="ARBA" id="ARBA00022448"/>
    </source>
</evidence>
<dbReference type="GO" id="GO:0000139">
    <property type="term" value="C:Golgi membrane"/>
    <property type="evidence" value="ECO:0007669"/>
    <property type="project" value="UniProtKB-SubCell"/>
</dbReference>
<dbReference type="GO" id="GO:0006914">
    <property type="term" value="P:autophagy"/>
    <property type="evidence" value="ECO:0007669"/>
    <property type="project" value="UniProtKB-KW"/>
</dbReference>
<dbReference type="GO" id="GO:0010008">
    <property type="term" value="C:endosome membrane"/>
    <property type="evidence" value="ECO:0007669"/>
    <property type="project" value="UniProtKB-SubCell"/>
</dbReference>
<evidence type="ECO:0000256" key="11">
    <source>
        <dbReference type="ARBA" id="ARBA00022989"/>
    </source>
</evidence>
<gene>
    <name evidence="21" type="ORF">AMSG_03648</name>
</gene>
<dbReference type="Gene3D" id="2.70.130.10">
    <property type="entry name" value="Mannose-6-phosphate receptor binding domain"/>
    <property type="match status" value="1"/>
</dbReference>
<evidence type="ECO:0000313" key="21">
    <source>
        <dbReference type="EMBL" id="KNC47220.1"/>
    </source>
</evidence>
<dbReference type="GeneID" id="25563233"/>
<comment type="subcellular location">
    <subcellularLocation>
        <location evidence="2">Cytoplasmic vesicle membrane</location>
        <topology evidence="2">Single-pass type I membrane protein</topology>
    </subcellularLocation>
    <subcellularLocation>
        <location evidence="3">Golgi apparatus membrane</location>
    </subcellularLocation>
    <subcellularLocation>
        <location evidence="1">Mitochondrion membrane</location>
        <topology evidence="1">Single-pass membrane protein</topology>
    </subcellularLocation>
    <subcellularLocation>
        <location evidence="4">Preautophagosomal structure membrane</location>
        <topology evidence="4">Single-pass type I membrane protein</topology>
    </subcellularLocation>
</comment>
<protein>
    <recommendedName>
        <fullName evidence="6">Autophagy-related protein 27</fullName>
    </recommendedName>
</protein>
<keyword evidence="15 18" id="KW-0472">Membrane</keyword>
<dbReference type="RefSeq" id="XP_013759989.1">
    <property type="nucleotide sequence ID" value="XM_013904535.1"/>
</dbReference>
<evidence type="ECO:0000256" key="15">
    <source>
        <dbReference type="ARBA" id="ARBA00023136"/>
    </source>
</evidence>
<feature type="chain" id="PRO_5005537198" description="Autophagy-related protein 27" evidence="19">
    <location>
        <begin position="20"/>
        <end position="237"/>
    </location>
</feature>
<evidence type="ECO:0000256" key="8">
    <source>
        <dbReference type="ARBA" id="ARBA00022692"/>
    </source>
</evidence>
<evidence type="ECO:0000256" key="2">
    <source>
        <dbReference type="ARBA" id="ARBA00004358"/>
    </source>
</evidence>
<feature type="domain" description="MRH" evidence="20">
    <location>
        <begin position="20"/>
        <end position="148"/>
    </location>
</feature>
<keyword evidence="8 18" id="KW-0812">Transmembrane</keyword>
<dbReference type="GO" id="GO:0031966">
    <property type="term" value="C:mitochondrial membrane"/>
    <property type="evidence" value="ECO:0007669"/>
    <property type="project" value="UniProtKB-SubCell"/>
</dbReference>
<evidence type="ECO:0000256" key="6">
    <source>
        <dbReference type="ARBA" id="ARBA00013776"/>
    </source>
</evidence>
<keyword evidence="7" id="KW-0813">Transport</keyword>
<dbReference type="GO" id="GO:0034045">
    <property type="term" value="C:phagophore assembly site membrane"/>
    <property type="evidence" value="ECO:0007669"/>
    <property type="project" value="UniProtKB-SubCell"/>
</dbReference>
<dbReference type="EMBL" id="GL349445">
    <property type="protein sequence ID" value="KNC47220.1"/>
    <property type="molecule type" value="Genomic_DNA"/>
</dbReference>
<dbReference type="InterPro" id="IPR009011">
    <property type="entry name" value="Man6P_isomerase_rcpt-bd_dom_sf"/>
</dbReference>
<keyword evidence="22" id="KW-1185">Reference proteome</keyword>
<dbReference type="Proteomes" id="UP000054408">
    <property type="component" value="Unassembled WGS sequence"/>
</dbReference>
<dbReference type="PROSITE" id="PS51914">
    <property type="entry name" value="MRH"/>
    <property type="match status" value="1"/>
</dbReference>
<evidence type="ECO:0000313" key="22">
    <source>
        <dbReference type="Proteomes" id="UP000054408"/>
    </source>
</evidence>
<sequence length="237" mass="24424">MKFIGVALVVAVLVATAFADNCPSGFSNLGNNGDFSVVDGTFTYKVSPCGSLSSTKCTDSGVAVCQEWSSGMKTLGLSSARTVVTSGSTVTITLGDGAHSNTCNADNQAQLVIACDESVADADVKLTFVSSDNCVYKFTAKAKAACGASTGGSSGGSSPAKKKGGLSLGSIILIIMLCLTIVYIGAGMAYNFQMKGLRGVEMFPNLGFWKSFPGLVKDGVLFTYAKITRKDSYSSIP</sequence>
<dbReference type="Pfam" id="PF09451">
    <property type="entry name" value="ATG27"/>
    <property type="match status" value="1"/>
</dbReference>
<evidence type="ECO:0000256" key="19">
    <source>
        <dbReference type="SAM" id="SignalP"/>
    </source>
</evidence>
<evidence type="ECO:0000256" key="17">
    <source>
        <dbReference type="ARBA" id="ARBA00023329"/>
    </source>
</evidence>
<dbReference type="InterPro" id="IPR044865">
    <property type="entry name" value="MRH_dom"/>
</dbReference>
<evidence type="ECO:0000256" key="13">
    <source>
        <dbReference type="ARBA" id="ARBA00023034"/>
    </source>
</evidence>
<dbReference type="PANTHER" id="PTHR15071:SF0">
    <property type="entry name" value="MANNOSE 6-PHOSPHATE RECEPTOR-LIKE PROTEIN 1"/>
    <property type="match status" value="1"/>
</dbReference>
<comment type="similarity">
    <text evidence="5">Belongs to the ATG27 family.</text>
</comment>
<feature type="transmembrane region" description="Helical" evidence="18">
    <location>
        <begin position="168"/>
        <end position="192"/>
    </location>
</feature>